<comment type="caution">
    <text evidence="1">The sequence shown here is derived from an EMBL/GenBank/DDBJ whole genome shotgun (WGS) entry which is preliminary data.</text>
</comment>
<gene>
    <name evidence="1" type="ORF">HPA02_08400</name>
</gene>
<dbReference type="EMBL" id="BJUK01000007">
    <property type="protein sequence ID" value="GEK46557.1"/>
    <property type="molecule type" value="Genomic_DNA"/>
</dbReference>
<evidence type="ECO:0000313" key="2">
    <source>
        <dbReference type="Proteomes" id="UP000321275"/>
    </source>
</evidence>
<dbReference type="Proteomes" id="UP000321275">
    <property type="component" value="Unassembled WGS sequence"/>
</dbReference>
<accession>A0A510X726</accession>
<sequence length="632" mass="66773">MAEIYANNARGKLASPVTSGDTSLPLQAGHSLIDPGDDWYRATLYRWEFTSEGIREFDHEIVKVTALSADTLTVERGLEGTTPQAFDPDTPVELRMTSGSLRDVVIPWRQVSGMPNLTRAVTQTLVAPPEIRDIDTWEIDASALSRHSGGSVALFEVVWWDDTTETIAANGGAATLSRAVDQPIGGTVSATVRALDDIGNASDSETVTANVIANSAPAGPIMIGAPTQTAKSGTFQASFSGATDPDGDPLTYTVTDPGVFTFAKASDIAEGEIVEVTTPEVEADTDVTFSVVAEDSQGAQSAVYSKTVTVLASQVVGVEMIATGGPGGTWGHIDEAGAAIASPTTSWFNGHPVFGGIGDITVDGQDMVEIPKFYWRRGTSAGGNPAWWINDRPMAGFTVHPAFVLDGVEVDSFQVGKYQASLSGGKLQSIPGVLPETDTAIAQLMSAAEARNVGGVEGFRMWHYDMWLAIQWLYLVEMASMDCKTATGEGRIAASGAANVDAADVAEATYRGMVGLWGNVAMSLDGVRTLSSVLERRTYNGGWNSAGEAVPNGGSFQYPITFRAGDEQFIADTFTATSDNTATLPDSRRWRGSGEYYPLVGGTSPDSGLWSVNCSYATAGSYNASTRIARIV</sequence>
<protein>
    <submittedName>
        <fullName evidence="1">Uncharacterized protein</fullName>
    </submittedName>
</protein>
<dbReference type="RefSeq" id="WP_146801834.1">
    <property type="nucleotide sequence ID" value="NZ_BJUK01000007.1"/>
</dbReference>
<reference evidence="1 2" key="1">
    <citation type="submission" date="2019-07" db="EMBL/GenBank/DDBJ databases">
        <title>Whole genome shotgun sequence of Halomonas pacifica NBRC 102220.</title>
        <authorList>
            <person name="Hosoyama A."/>
            <person name="Uohara A."/>
            <person name="Ohji S."/>
            <person name="Ichikawa N."/>
        </authorList>
    </citation>
    <scope>NUCLEOTIDE SEQUENCE [LARGE SCALE GENOMIC DNA]</scope>
    <source>
        <strain evidence="1 2">NBRC 102220</strain>
    </source>
</reference>
<dbReference type="AlphaFoldDB" id="A0A510X726"/>
<keyword evidence="2" id="KW-1185">Reference proteome</keyword>
<organism evidence="1 2">
    <name type="scientific">Bisbaumannia pacifica</name>
    <dbReference type="NCBI Taxonomy" id="77098"/>
    <lineage>
        <taxon>Bacteria</taxon>
        <taxon>Pseudomonadati</taxon>
        <taxon>Pseudomonadota</taxon>
        <taxon>Gammaproteobacteria</taxon>
        <taxon>Oceanospirillales</taxon>
        <taxon>Halomonadaceae</taxon>
        <taxon>Bisbaumannia</taxon>
    </lineage>
</organism>
<proteinExistence type="predicted"/>
<evidence type="ECO:0000313" key="1">
    <source>
        <dbReference type="EMBL" id="GEK46557.1"/>
    </source>
</evidence>
<name>A0A510X726_9GAMM</name>
<dbReference type="OrthoDB" id="9775889at2"/>